<keyword evidence="1" id="KW-0004">4Fe-4S</keyword>
<evidence type="ECO:0000256" key="3">
    <source>
        <dbReference type="ARBA" id="ARBA00023004"/>
    </source>
</evidence>
<comment type="caution">
    <text evidence="6">The sequence shown here is derived from an EMBL/GenBank/DDBJ whole genome shotgun (WGS) entry which is preliminary data.</text>
</comment>
<dbReference type="SUPFAM" id="SSF50692">
    <property type="entry name" value="ADC-like"/>
    <property type="match status" value="1"/>
</dbReference>
<dbReference type="CDD" id="cd00508">
    <property type="entry name" value="MopB_CT_Fdh-Nap-like"/>
    <property type="match status" value="1"/>
</dbReference>
<dbReference type="STRING" id="1121307.CLCY_4c01130"/>
<proteinExistence type="predicted"/>
<dbReference type="AlphaFoldDB" id="A0A0J8D7W8"/>
<dbReference type="Proteomes" id="UP000036756">
    <property type="component" value="Unassembled WGS sequence"/>
</dbReference>
<dbReference type="GO" id="GO:0016020">
    <property type="term" value="C:membrane"/>
    <property type="evidence" value="ECO:0007669"/>
    <property type="project" value="TreeGrafter"/>
</dbReference>
<dbReference type="InterPro" id="IPR006656">
    <property type="entry name" value="Mopterin_OxRdtase"/>
</dbReference>
<dbReference type="Pfam" id="PF01568">
    <property type="entry name" value="Molydop_binding"/>
    <property type="match status" value="1"/>
</dbReference>
<dbReference type="Pfam" id="PF04879">
    <property type="entry name" value="Molybdop_Fe4S4"/>
    <property type="match status" value="1"/>
</dbReference>
<dbReference type="PIRSF" id="PIRSF000144">
    <property type="entry name" value="CbbBc"/>
    <property type="match status" value="1"/>
</dbReference>
<dbReference type="Gene3D" id="2.40.40.20">
    <property type="match status" value="1"/>
</dbReference>
<dbReference type="EMBL" id="LFVU01000024">
    <property type="protein sequence ID" value="KMT22140.1"/>
    <property type="molecule type" value="Genomic_DNA"/>
</dbReference>
<dbReference type="SMART" id="SM00926">
    <property type="entry name" value="Molybdop_Fe4S4"/>
    <property type="match status" value="1"/>
</dbReference>
<dbReference type="SUPFAM" id="SSF53706">
    <property type="entry name" value="Formate dehydrogenase/DMSO reductase, domains 1-3"/>
    <property type="match status" value="1"/>
</dbReference>
<dbReference type="PROSITE" id="PS51669">
    <property type="entry name" value="4FE4S_MOW_BIS_MGD"/>
    <property type="match status" value="1"/>
</dbReference>
<evidence type="ECO:0000313" key="6">
    <source>
        <dbReference type="EMBL" id="KMT22140.1"/>
    </source>
</evidence>
<dbReference type="PATRIC" id="fig|1121307.3.peg.1767"/>
<dbReference type="OrthoDB" id="9803192at2"/>
<dbReference type="InterPro" id="IPR050123">
    <property type="entry name" value="Prok_molybdopt-oxidoreductase"/>
</dbReference>
<dbReference type="GO" id="GO:0016491">
    <property type="term" value="F:oxidoreductase activity"/>
    <property type="evidence" value="ECO:0007669"/>
    <property type="project" value="UniProtKB-KW"/>
</dbReference>
<keyword evidence="4" id="KW-0411">Iron-sulfur</keyword>
<dbReference type="Pfam" id="PF00384">
    <property type="entry name" value="Molybdopterin"/>
    <property type="match status" value="1"/>
</dbReference>
<reference evidence="6 7" key="1">
    <citation type="submission" date="2015-06" db="EMBL/GenBank/DDBJ databases">
        <title>Draft genome sequence of the purine-degrading Clostridium cylindrosporum HC-1 (DSM 605).</title>
        <authorList>
            <person name="Poehlein A."/>
            <person name="Schiel-Bengelsdorf B."/>
            <person name="Bengelsdorf F."/>
            <person name="Daniel R."/>
            <person name="Duerre P."/>
        </authorList>
    </citation>
    <scope>NUCLEOTIDE SEQUENCE [LARGE SCALE GENOMIC DNA]</scope>
    <source>
        <strain evidence="6 7">DSM 605</strain>
    </source>
</reference>
<gene>
    <name evidence="6" type="primary">narB</name>
    <name evidence="6" type="ORF">CLCY_4c01130</name>
</gene>
<dbReference type="InterPro" id="IPR006963">
    <property type="entry name" value="Mopterin_OxRdtase_4Fe-4S_dom"/>
</dbReference>
<dbReference type="Gene3D" id="3.40.50.740">
    <property type="match status" value="1"/>
</dbReference>
<dbReference type="Gene3D" id="3.40.228.10">
    <property type="entry name" value="Dimethylsulfoxide Reductase, domain 2"/>
    <property type="match status" value="1"/>
</dbReference>
<keyword evidence="3" id="KW-0408">Iron</keyword>
<dbReference type="InterPro" id="IPR009010">
    <property type="entry name" value="Asp_de-COase-like_dom_sf"/>
</dbReference>
<keyword evidence="6" id="KW-0560">Oxidoreductase</keyword>
<evidence type="ECO:0000256" key="1">
    <source>
        <dbReference type="ARBA" id="ARBA00022485"/>
    </source>
</evidence>
<evidence type="ECO:0000256" key="2">
    <source>
        <dbReference type="ARBA" id="ARBA00022723"/>
    </source>
</evidence>
<evidence type="ECO:0000259" key="5">
    <source>
        <dbReference type="PROSITE" id="PS51669"/>
    </source>
</evidence>
<dbReference type="GO" id="GO:0051539">
    <property type="term" value="F:4 iron, 4 sulfur cluster binding"/>
    <property type="evidence" value="ECO:0007669"/>
    <property type="project" value="UniProtKB-KW"/>
</dbReference>
<sequence length="690" mass="78370">MDIKQSVCSYCSVGCNLNFYVENNEIKRVEPTSDYPVNNGFCCIKGLNLDKQQTKHEPHKKPLLRNEKGEMGEIPWDKAFKTFATRMKEIQERYGKESVAFLSTGQITTEEVALLGFVGRIHMGINGDGNTRLCMATSIVAHKQSFGFDAPPYTLKDLELSDTIIFIGANPVIAHPIAWDRVKGNKDAKVITIDPRKSETVLNSDIWIDIKPKSDIVLLYTLANVLIENEWIDKDYIKNYSEGFDGFKNHVKKYTLENVEEQTGISIKRVLELAEMIHKGKRVSFWWTMGVNQGFQAVRTAQAIINLAVITGNIGREGTGANSLTGQSNAMGSRMYSNTTTLYAGRDYNNENHREYVANILDIEEDKIPTKPTIPYDEIIKRIKSGEIKALWVVGTNPADSWVNNKEFKEVVKNLEFFVVQDLYSDTDSAKLCDLCLPSVSSLKKEGFLINTERRLSAVVPILSKEEGELTDYEIFLGIGRALGVGKALDKWKTPKHAFEIIKQFSSGMPCDITGVDYDMLVNSTGVQWPFREGDKLEDNERRLYEDNRFFTESGKIRFVYEDVVDYPEIPRPEFPYILNSGRGTVGQWHTQTRTREIPTVEDITFLSSHVFMNSELARDLNIKDNEKVLITSSNGESANFIAKISDSVKKNQLFAPMHYFNTNILTPYVFDTYSKEPSYKYVTVNIQRI</sequence>
<keyword evidence="2" id="KW-0479">Metal-binding</keyword>
<dbReference type="InterPro" id="IPR006657">
    <property type="entry name" value="MoPterin_dinucl-bd_dom"/>
</dbReference>
<keyword evidence="7" id="KW-1185">Reference proteome</keyword>
<dbReference type="GO" id="GO:0046872">
    <property type="term" value="F:metal ion binding"/>
    <property type="evidence" value="ECO:0007669"/>
    <property type="project" value="UniProtKB-KW"/>
</dbReference>
<dbReference type="EC" id="1.7.99.4" evidence="6"/>
<feature type="domain" description="4Fe-4S Mo/W bis-MGD-type" evidence="5">
    <location>
        <begin position="1"/>
        <end position="57"/>
    </location>
</feature>
<dbReference type="Gene3D" id="2.20.25.90">
    <property type="entry name" value="ADC-like domains"/>
    <property type="match status" value="1"/>
</dbReference>
<dbReference type="GO" id="GO:0043546">
    <property type="term" value="F:molybdopterin cofactor binding"/>
    <property type="evidence" value="ECO:0007669"/>
    <property type="project" value="InterPro"/>
</dbReference>
<evidence type="ECO:0000313" key="7">
    <source>
        <dbReference type="Proteomes" id="UP000036756"/>
    </source>
</evidence>
<protein>
    <submittedName>
        <fullName evidence="6">Nitrate reductase NarB</fullName>
        <ecNumber evidence="6">1.7.99.4</ecNumber>
    </submittedName>
</protein>
<organism evidence="6 7">
    <name type="scientific">Clostridium cylindrosporum DSM 605</name>
    <dbReference type="NCBI Taxonomy" id="1121307"/>
    <lineage>
        <taxon>Bacteria</taxon>
        <taxon>Bacillati</taxon>
        <taxon>Bacillota</taxon>
        <taxon>Clostridia</taxon>
        <taxon>Eubacteriales</taxon>
        <taxon>Clostridiaceae</taxon>
        <taxon>Clostridium</taxon>
    </lineage>
</organism>
<dbReference type="PANTHER" id="PTHR43105">
    <property type="entry name" value="RESPIRATORY NITRATE REDUCTASE"/>
    <property type="match status" value="1"/>
</dbReference>
<evidence type="ECO:0000256" key="4">
    <source>
        <dbReference type="ARBA" id="ARBA00023014"/>
    </source>
</evidence>
<dbReference type="PANTHER" id="PTHR43105:SF10">
    <property type="entry name" value="NADH-QUINONE OXIDOREDUCTASE SUBUNIT G"/>
    <property type="match status" value="1"/>
</dbReference>
<accession>A0A0J8D7W8</accession>
<name>A0A0J8D7W8_CLOCY</name>